<dbReference type="InterPro" id="IPR006630">
    <property type="entry name" value="La_HTH"/>
</dbReference>
<protein>
    <recommendedName>
        <fullName evidence="4">HTH La-type RNA-binding domain-containing protein</fullName>
    </recommendedName>
</protein>
<dbReference type="STRING" id="983967.A0A1E4T644"/>
<evidence type="ECO:0000256" key="1">
    <source>
        <dbReference type="ARBA" id="ARBA00022884"/>
    </source>
</evidence>
<feature type="compositionally biased region" description="Polar residues" evidence="3">
    <location>
        <begin position="569"/>
        <end position="579"/>
    </location>
</feature>
<feature type="compositionally biased region" description="Low complexity" evidence="3">
    <location>
        <begin position="341"/>
        <end position="351"/>
    </location>
</feature>
<feature type="region of interest" description="Disordered" evidence="3">
    <location>
        <begin position="564"/>
        <end position="602"/>
    </location>
</feature>
<dbReference type="GO" id="GO:0003723">
    <property type="term" value="F:RNA binding"/>
    <property type="evidence" value="ECO:0007669"/>
    <property type="project" value="UniProtKB-UniRule"/>
</dbReference>
<dbReference type="Gene3D" id="1.10.10.10">
    <property type="entry name" value="Winged helix-like DNA-binding domain superfamily/Winged helix DNA-binding domain"/>
    <property type="match status" value="1"/>
</dbReference>
<dbReference type="Proteomes" id="UP000094801">
    <property type="component" value="Unassembled WGS sequence"/>
</dbReference>
<feature type="compositionally biased region" description="Polar residues" evidence="3">
    <location>
        <begin position="219"/>
        <end position="237"/>
    </location>
</feature>
<feature type="compositionally biased region" description="Basic and acidic residues" evidence="3">
    <location>
        <begin position="200"/>
        <end position="218"/>
    </location>
</feature>
<feature type="compositionally biased region" description="Polar residues" evidence="3">
    <location>
        <begin position="352"/>
        <end position="365"/>
    </location>
</feature>
<feature type="compositionally biased region" description="Low complexity" evidence="3">
    <location>
        <begin position="246"/>
        <end position="257"/>
    </location>
</feature>
<dbReference type="SUPFAM" id="SSF46785">
    <property type="entry name" value="Winged helix' DNA-binding domain"/>
    <property type="match status" value="1"/>
</dbReference>
<feature type="compositionally biased region" description="Basic residues" evidence="3">
    <location>
        <begin position="165"/>
        <end position="174"/>
    </location>
</feature>
<feature type="compositionally biased region" description="Low complexity" evidence="3">
    <location>
        <begin position="264"/>
        <end position="273"/>
    </location>
</feature>
<evidence type="ECO:0000256" key="3">
    <source>
        <dbReference type="SAM" id="MobiDB-lite"/>
    </source>
</evidence>
<dbReference type="InterPro" id="IPR036390">
    <property type="entry name" value="WH_DNA-bd_sf"/>
</dbReference>
<organism evidence="5 6">
    <name type="scientific">[Candida] arabinofermentans NRRL YB-2248</name>
    <dbReference type="NCBI Taxonomy" id="983967"/>
    <lineage>
        <taxon>Eukaryota</taxon>
        <taxon>Fungi</taxon>
        <taxon>Dikarya</taxon>
        <taxon>Ascomycota</taxon>
        <taxon>Saccharomycotina</taxon>
        <taxon>Pichiomycetes</taxon>
        <taxon>Pichiales</taxon>
        <taxon>Pichiaceae</taxon>
        <taxon>Ogataea</taxon>
        <taxon>Ogataea/Candida clade</taxon>
    </lineage>
</organism>
<feature type="domain" description="HTH La-type RNA-binding" evidence="4">
    <location>
        <begin position="461"/>
        <end position="559"/>
    </location>
</feature>
<dbReference type="OrthoDB" id="340227at2759"/>
<dbReference type="EMBL" id="KV453848">
    <property type="protein sequence ID" value="ODV87223.1"/>
    <property type="molecule type" value="Genomic_DNA"/>
</dbReference>
<evidence type="ECO:0000313" key="5">
    <source>
        <dbReference type="EMBL" id="ODV87223.1"/>
    </source>
</evidence>
<feature type="region of interest" description="Disordered" evidence="3">
    <location>
        <begin position="152"/>
        <end position="273"/>
    </location>
</feature>
<reference evidence="6" key="1">
    <citation type="submission" date="2016-04" db="EMBL/GenBank/DDBJ databases">
        <title>Comparative genomics of biotechnologically important yeasts.</title>
        <authorList>
            <consortium name="DOE Joint Genome Institute"/>
            <person name="Riley R."/>
            <person name="Haridas S."/>
            <person name="Wolfe K.H."/>
            <person name="Lopes M.R."/>
            <person name="Hittinger C.T."/>
            <person name="Goker M."/>
            <person name="Salamov A."/>
            <person name="Wisecaver J."/>
            <person name="Long T.M."/>
            <person name="Aerts A.L."/>
            <person name="Barry K."/>
            <person name="Choi C."/>
            <person name="Clum A."/>
            <person name="Coughlan A.Y."/>
            <person name="Deshpande S."/>
            <person name="Douglass A.P."/>
            <person name="Hanson S.J."/>
            <person name="Klenk H.-P."/>
            <person name="Labutti K."/>
            <person name="Lapidus A."/>
            <person name="Lindquist E."/>
            <person name="Lipzen A."/>
            <person name="Meier-Kolthoff J.P."/>
            <person name="Ohm R.A."/>
            <person name="Otillar R.P."/>
            <person name="Pangilinan J."/>
            <person name="Peng Y."/>
            <person name="Rokas A."/>
            <person name="Rosa C.A."/>
            <person name="Scheuner C."/>
            <person name="Sibirny A.A."/>
            <person name="Slot J.C."/>
            <person name="Stielow J.B."/>
            <person name="Sun H."/>
            <person name="Kurtzman C.P."/>
            <person name="Blackwell M."/>
            <person name="Grigoriev I.V."/>
            <person name="Jeffries T.W."/>
        </authorList>
    </citation>
    <scope>NUCLEOTIDE SEQUENCE [LARGE SCALE GENOMIC DNA]</scope>
    <source>
        <strain evidence="6">NRRL YB-2248</strain>
    </source>
</reference>
<proteinExistence type="predicted"/>
<evidence type="ECO:0000259" key="4">
    <source>
        <dbReference type="PROSITE" id="PS50961"/>
    </source>
</evidence>
<evidence type="ECO:0000313" key="6">
    <source>
        <dbReference type="Proteomes" id="UP000094801"/>
    </source>
</evidence>
<feature type="region of interest" description="Disordered" evidence="3">
    <location>
        <begin position="341"/>
        <end position="365"/>
    </location>
</feature>
<accession>A0A1E4T644</accession>
<keyword evidence="6" id="KW-1185">Reference proteome</keyword>
<sequence>MSAIISYAHAAGAPATKDDKKVEDSSIDLQYSVVDLSLSEKAGSSDSKASNESTTTNSSSSKDKKSTESTEVEESNGSSSKDDVTLTPKKVKLSPAPLPSTNAWGATPTILSVDESPIAESIISSEVNNDSASLVKAASGKDKWVPLKASVVLASNKSTSSKNGAAKKKNKKKSPAVNGGKDQENKDIKKVGKKQQPSHSKTELKAEQKSDSKSEQKTETLPAQNSESTESASQQEVLANGKDEQSSNGSTQSPSTSEEVFNESSDSQQVQQDSLQQLNYQSQKPFNLQQQQGYQGKKFVPNGNTQHHLNHLQQQNHQGKPYVKHQNGNHQPRPFRPHNNNINGNTVNGGNQSQQGRRYSNLNSKISNSMPFVPYNSKQYYVPNQYQNGNPINHRHHNNHNNHLHNNNNRNSFQPQYLMQQSPQFYTSMPYMGFPPAATAFAPIPLTQAPQPTIPGTSQDQKQRSDMLSILANQIDYYFSTQNLVKDIFLRKHMNDDGFLPLRVIAGFYRVSGLSFGDINLVIESLPLCNNLEFGVVELEDGSSLYKIRAKDYATWILPVDQRLESGNDSKSPVISNSEVEAEPKEEQNDEEAKEVQEEKTN</sequence>
<evidence type="ECO:0000256" key="2">
    <source>
        <dbReference type="PROSITE-ProRule" id="PRU00332"/>
    </source>
</evidence>
<feature type="region of interest" description="Disordered" evidence="3">
    <location>
        <begin position="1"/>
        <end position="25"/>
    </location>
</feature>
<dbReference type="Pfam" id="PF05383">
    <property type="entry name" value="La"/>
    <property type="match status" value="1"/>
</dbReference>
<dbReference type="InterPro" id="IPR036388">
    <property type="entry name" value="WH-like_DNA-bd_sf"/>
</dbReference>
<feature type="compositionally biased region" description="Low complexity" evidence="3">
    <location>
        <begin position="47"/>
        <end position="60"/>
    </location>
</feature>
<gene>
    <name evidence="5" type="ORF">CANARDRAFT_5776</name>
</gene>
<name>A0A1E4T644_9ASCO</name>
<dbReference type="SMART" id="SM00715">
    <property type="entry name" value="LA"/>
    <property type="match status" value="1"/>
</dbReference>
<feature type="compositionally biased region" description="Basic and acidic residues" evidence="3">
    <location>
        <begin position="181"/>
        <end position="190"/>
    </location>
</feature>
<feature type="region of interest" description="Disordered" evidence="3">
    <location>
        <begin position="38"/>
        <end position="107"/>
    </location>
</feature>
<dbReference type="CDD" id="cd07323">
    <property type="entry name" value="LAM"/>
    <property type="match status" value="1"/>
</dbReference>
<dbReference type="PROSITE" id="PS50961">
    <property type="entry name" value="HTH_LA"/>
    <property type="match status" value="1"/>
</dbReference>
<feature type="compositionally biased region" description="Low complexity" evidence="3">
    <location>
        <begin position="154"/>
        <end position="164"/>
    </location>
</feature>
<dbReference type="AlphaFoldDB" id="A0A1E4T644"/>
<keyword evidence="1 2" id="KW-0694">RNA-binding</keyword>